<organism evidence="1 2">
    <name type="scientific">Solanum commersonii</name>
    <name type="common">Commerson's wild potato</name>
    <name type="synonym">Commerson's nightshade</name>
    <dbReference type="NCBI Taxonomy" id="4109"/>
    <lineage>
        <taxon>Eukaryota</taxon>
        <taxon>Viridiplantae</taxon>
        <taxon>Streptophyta</taxon>
        <taxon>Embryophyta</taxon>
        <taxon>Tracheophyta</taxon>
        <taxon>Spermatophyta</taxon>
        <taxon>Magnoliopsida</taxon>
        <taxon>eudicotyledons</taxon>
        <taxon>Gunneridae</taxon>
        <taxon>Pentapetalae</taxon>
        <taxon>asterids</taxon>
        <taxon>lamiids</taxon>
        <taxon>Solanales</taxon>
        <taxon>Solanaceae</taxon>
        <taxon>Solanoideae</taxon>
        <taxon>Solaneae</taxon>
        <taxon>Solanum</taxon>
    </lineage>
</organism>
<evidence type="ECO:0000313" key="2">
    <source>
        <dbReference type="Proteomes" id="UP000824120"/>
    </source>
</evidence>
<dbReference type="PANTHER" id="PTHR45749">
    <property type="match status" value="1"/>
</dbReference>
<dbReference type="AlphaFoldDB" id="A0A9J5XAS9"/>
<accession>A0A9J5XAS9</accession>
<dbReference type="EMBL" id="JACXVP010000009">
    <property type="protein sequence ID" value="KAG5584685.1"/>
    <property type="molecule type" value="Genomic_DNA"/>
</dbReference>
<dbReference type="Proteomes" id="UP000824120">
    <property type="component" value="Chromosome 9"/>
</dbReference>
<protein>
    <submittedName>
        <fullName evidence="1">Uncharacterized protein</fullName>
    </submittedName>
</protein>
<keyword evidence="2" id="KW-1185">Reference proteome</keyword>
<feature type="non-terminal residue" evidence="1">
    <location>
        <position position="222"/>
    </location>
</feature>
<sequence>IYLVNQDRYATRLKIGHSSSNSTYQCAGSPIASKTQRKIFISDVDLESLEVHPGIKKLIAGYNPNIRDEIRRFYIQKKKNLVNQRNMNFLKLNLERKCINFFLINLKFVCGWIVQHNKRYCILLVLLSILNERKSRGNMSDVAFTMNDFKNWNKALERFRAHVGDVNSVYDKCFKRMLDLMNQSIHTFFDKQLKKEKIDVIRFLLRLGLSFRGHDESQSSSK</sequence>
<reference evidence="1 2" key="1">
    <citation type="submission" date="2020-09" db="EMBL/GenBank/DDBJ databases">
        <title>De no assembly of potato wild relative species, Solanum commersonii.</title>
        <authorList>
            <person name="Cho K."/>
        </authorList>
    </citation>
    <scope>NUCLEOTIDE SEQUENCE [LARGE SCALE GENOMIC DNA]</scope>
    <source>
        <strain evidence="1">LZ3.2</strain>
        <tissue evidence="1">Leaf</tissue>
    </source>
</reference>
<gene>
    <name evidence="1" type="ORF">H5410_045119</name>
</gene>
<dbReference type="OrthoDB" id="1737196at2759"/>
<dbReference type="PANTHER" id="PTHR45749:SF37">
    <property type="entry name" value="OS05G0311600 PROTEIN"/>
    <property type="match status" value="1"/>
</dbReference>
<evidence type="ECO:0000313" key="1">
    <source>
        <dbReference type="EMBL" id="KAG5584685.1"/>
    </source>
</evidence>
<proteinExistence type="predicted"/>
<name>A0A9J5XAS9_SOLCO</name>
<comment type="caution">
    <text evidence="1">The sequence shown here is derived from an EMBL/GenBank/DDBJ whole genome shotgun (WGS) entry which is preliminary data.</text>
</comment>